<protein>
    <submittedName>
        <fullName evidence="1">DUF3885 domain-containing protein</fullName>
    </submittedName>
</protein>
<gene>
    <name evidence="1" type="ORF">DQX05_27745</name>
</gene>
<dbReference type="AlphaFoldDB" id="A0A3A3GBB6"/>
<evidence type="ECO:0000313" key="2">
    <source>
        <dbReference type="Proteomes" id="UP000266177"/>
    </source>
</evidence>
<proteinExistence type="predicted"/>
<dbReference type="EMBL" id="QYZD01000048">
    <property type="protein sequence ID" value="RJG17693.1"/>
    <property type="molecule type" value="Genomic_DNA"/>
</dbReference>
<comment type="caution">
    <text evidence="1">The sequence shown here is derived from an EMBL/GenBank/DDBJ whole genome shotgun (WGS) entry which is preliminary data.</text>
</comment>
<name>A0A3A3GBB6_PANTH</name>
<dbReference type="OrthoDB" id="72213at2"/>
<reference evidence="1 2" key="1">
    <citation type="submission" date="2018-09" db="EMBL/GenBank/DDBJ databases">
        <title>Paenibacillus SK2017-BO5.</title>
        <authorList>
            <person name="Piskunova J.V."/>
            <person name="Dubiley S.A."/>
            <person name="Severinov K.V."/>
        </authorList>
    </citation>
    <scope>NUCLEOTIDE SEQUENCE [LARGE SCALE GENOMIC DNA]</scope>
    <source>
        <strain evidence="1 2">BO5</strain>
    </source>
</reference>
<accession>A0A3A3GBB6</accession>
<organism evidence="1 2">
    <name type="scientific">Paenibacillus thiaminolyticus</name>
    <name type="common">Bacillus thiaminolyticus</name>
    <dbReference type="NCBI Taxonomy" id="49283"/>
    <lineage>
        <taxon>Bacteria</taxon>
        <taxon>Bacillati</taxon>
        <taxon>Bacillota</taxon>
        <taxon>Bacilli</taxon>
        <taxon>Bacillales</taxon>
        <taxon>Paenibacillaceae</taxon>
        <taxon>Paenibacillus</taxon>
    </lineage>
</organism>
<sequence>MRSPSALCCSAARVTCATSRFSRRSVRGFPAPFADLQTIPPHRPLYEEFNDWILEYDREKIEALFQ</sequence>
<dbReference type="Proteomes" id="UP000266177">
    <property type="component" value="Unassembled WGS sequence"/>
</dbReference>
<evidence type="ECO:0000313" key="1">
    <source>
        <dbReference type="EMBL" id="RJG17693.1"/>
    </source>
</evidence>